<name>A0A9W6BME0_9CHLO</name>
<feature type="compositionally biased region" description="Gly residues" evidence="1">
    <location>
        <begin position="796"/>
        <end position="810"/>
    </location>
</feature>
<feature type="region of interest" description="Disordered" evidence="1">
    <location>
        <begin position="674"/>
        <end position="724"/>
    </location>
</feature>
<keyword evidence="3" id="KW-1185">Reference proteome</keyword>
<dbReference type="Gene3D" id="1.10.238.10">
    <property type="entry name" value="EF-hand"/>
    <property type="match status" value="1"/>
</dbReference>
<comment type="caution">
    <text evidence="2">The sequence shown here is derived from an EMBL/GenBank/DDBJ whole genome shotgun (WGS) entry which is preliminary data.</text>
</comment>
<feature type="region of interest" description="Disordered" evidence="1">
    <location>
        <begin position="464"/>
        <end position="492"/>
    </location>
</feature>
<evidence type="ECO:0000256" key="1">
    <source>
        <dbReference type="SAM" id="MobiDB-lite"/>
    </source>
</evidence>
<proteinExistence type="predicted"/>
<dbReference type="OrthoDB" id="537469at2759"/>
<sequence length="897" mass="94913">MDNNGTVHATPAQLRLLEMQQEEVQLDAAKIQGLFQYLNFCDAAAFDRCLGRSGKSPECLSRGPDGRPTPRNYATITTTTHNRKIRQQEATRTVQLMAQRKEPASLTDEETLERLKDVFTSYSDPMLYAHTGRREMNIVGFCRLMRDCRLLDNRLTLVAADVIFTRVEAGVDQDEPGAGSTLLGDLHVDFEEFMRCLRAVVRVKFPAATDPRDAMLLLARKWLLPFARESGAGGGVGNSVEGLFSRSTMNLIRKYDGQLKKLFAWYSSMDETDPARVTWAWAREHAGAINSAQFVLMLLNFTVLPVLLSKHAALEVFIRCEAANDGDERANAMFYPAFLETIAEVALEVGKYAVSRMREATSPDDLKVLRRYAESCPPPHGPKLMEVYQEVLASRGRDASSLDQHGLYDVEAARRRNEQDMEAAMQRQAKAHASGVMQRREGLRQRFALTRLRNFYRDVRTFNNNTTWPPERDLSPTTHRSNPRPGGGEASEGVHVAFYDSERAIKTPKPVWIPVCNPGPRRHSHVGPEVAMPSPSAAAAAAAAAAGAAMVLGGGGGGGGGGNCLTLDSGGGGNVRSSAVVAHGLSILLPSSATANGYVRSPKPYQLKVAIEDRDEHEAILDLAGRLPYICLPSDAAAAAAVAAAISARTSASSVPLVLPLAVKPRAVTAPAELSRRRISNGGGIPGDDVGAGPAPEGQACGAAAGGGGGGLASEKSGGSCSTVSRPRLPPVHHQLHRAQATAAALAVLAGAPPPQVSTLHLPPALGAVGSLHTVAPCTSTSTTTLLGPSNSQPGGLSGGGAGAGAGAGGVYSPNNSQRFSPHSSLTRRRQGTRKRVDAAGLPDLQLPSEGPPSSEVAAALDELDRFDETRTRGTTAAAPAGGGGASLRRGTVALHA</sequence>
<organism evidence="2 3">
    <name type="scientific">Pleodorina starrii</name>
    <dbReference type="NCBI Taxonomy" id="330485"/>
    <lineage>
        <taxon>Eukaryota</taxon>
        <taxon>Viridiplantae</taxon>
        <taxon>Chlorophyta</taxon>
        <taxon>core chlorophytes</taxon>
        <taxon>Chlorophyceae</taxon>
        <taxon>CS clade</taxon>
        <taxon>Chlamydomonadales</taxon>
        <taxon>Volvocaceae</taxon>
        <taxon>Pleodorina</taxon>
    </lineage>
</organism>
<evidence type="ECO:0000313" key="3">
    <source>
        <dbReference type="Proteomes" id="UP001165080"/>
    </source>
</evidence>
<dbReference type="Proteomes" id="UP001165080">
    <property type="component" value="Unassembled WGS sequence"/>
</dbReference>
<protein>
    <submittedName>
        <fullName evidence="2">Uncharacterized protein</fullName>
    </submittedName>
</protein>
<accession>A0A9W6BME0</accession>
<feature type="compositionally biased region" description="Basic and acidic residues" evidence="1">
    <location>
        <begin position="863"/>
        <end position="872"/>
    </location>
</feature>
<dbReference type="SUPFAM" id="SSF47473">
    <property type="entry name" value="EF-hand"/>
    <property type="match status" value="1"/>
</dbReference>
<feature type="compositionally biased region" description="Low complexity" evidence="1">
    <location>
        <begin position="887"/>
        <end position="897"/>
    </location>
</feature>
<gene>
    <name evidence="2" type="primary">PLEST005107</name>
    <name evidence="2" type="ORF">PLESTB_000859600</name>
</gene>
<dbReference type="AlphaFoldDB" id="A0A9W6BME0"/>
<feature type="region of interest" description="Disordered" evidence="1">
    <location>
        <begin position="780"/>
        <end position="897"/>
    </location>
</feature>
<feature type="compositionally biased region" description="Low complexity" evidence="1">
    <location>
        <begin position="687"/>
        <end position="703"/>
    </location>
</feature>
<evidence type="ECO:0000313" key="2">
    <source>
        <dbReference type="EMBL" id="GLC54400.1"/>
    </source>
</evidence>
<reference evidence="2 3" key="1">
    <citation type="journal article" date="2023" name="Commun. Biol.">
        <title>Reorganization of the ancestral sex-determining regions during the evolution of trioecy in Pleodorina starrii.</title>
        <authorList>
            <person name="Takahashi K."/>
            <person name="Suzuki S."/>
            <person name="Kawai-Toyooka H."/>
            <person name="Yamamoto K."/>
            <person name="Hamaji T."/>
            <person name="Ootsuki R."/>
            <person name="Yamaguchi H."/>
            <person name="Kawachi M."/>
            <person name="Higashiyama T."/>
            <person name="Nozaki H."/>
        </authorList>
    </citation>
    <scope>NUCLEOTIDE SEQUENCE [LARGE SCALE GENOMIC DNA]</scope>
    <source>
        <strain evidence="2 3">NIES-4479</strain>
    </source>
</reference>
<dbReference type="EMBL" id="BRXU01000010">
    <property type="protein sequence ID" value="GLC54400.1"/>
    <property type="molecule type" value="Genomic_DNA"/>
</dbReference>
<feature type="compositionally biased region" description="Polar residues" evidence="1">
    <location>
        <begin position="813"/>
        <end position="825"/>
    </location>
</feature>
<dbReference type="InterPro" id="IPR011992">
    <property type="entry name" value="EF-hand-dom_pair"/>
</dbReference>